<sequence length="236" mass="24766">MVEAAERRKRYREQVRDEIKQVALGQLARDGAAALTLTGVAKEIGVSGPALYKYFAGRDDLLTELIVDSYAALAEALRAAASASAGAPARQRLHSVAHAYRDWAVAQPHRYLLLAGTPVPQRDAPAGTADTARAVLTPLLEILATGGSWPRAEALRAEVAEWIAQLPAVADWVRDALGPAATTPPDVALAGVVTAWARLHGVVGIEAVGLFNGMGLRPATVLALEMDALADAVGLD</sequence>
<reference evidence="7" key="1">
    <citation type="submission" date="2016-10" db="EMBL/GenBank/DDBJ databases">
        <authorList>
            <person name="Varghese N."/>
            <person name="Submissions S."/>
        </authorList>
    </citation>
    <scope>NUCLEOTIDE SEQUENCE [LARGE SCALE GENOMIC DNA]</scope>
    <source>
        <strain evidence="7">DSM 45079</strain>
    </source>
</reference>
<keyword evidence="3" id="KW-0804">Transcription</keyword>
<dbReference type="GO" id="GO:0003700">
    <property type="term" value="F:DNA-binding transcription factor activity"/>
    <property type="evidence" value="ECO:0007669"/>
    <property type="project" value="TreeGrafter"/>
</dbReference>
<dbReference type="Gene3D" id="1.10.357.10">
    <property type="entry name" value="Tetracycline Repressor, domain 2"/>
    <property type="match status" value="1"/>
</dbReference>
<dbReference type="SUPFAM" id="SSF46689">
    <property type="entry name" value="Homeodomain-like"/>
    <property type="match status" value="1"/>
</dbReference>
<evidence type="ECO:0000256" key="4">
    <source>
        <dbReference type="PROSITE-ProRule" id="PRU00335"/>
    </source>
</evidence>
<gene>
    <name evidence="6" type="ORF">SAMN04488563_0880</name>
</gene>
<dbReference type="Proteomes" id="UP000182977">
    <property type="component" value="Chromosome I"/>
</dbReference>
<dbReference type="PROSITE" id="PS50977">
    <property type="entry name" value="HTH_TETR_2"/>
    <property type="match status" value="1"/>
</dbReference>
<feature type="domain" description="HTH tetR-type" evidence="5">
    <location>
        <begin position="13"/>
        <end position="73"/>
    </location>
</feature>
<accession>A0A1H2H7F0</accession>
<proteinExistence type="predicted"/>
<name>A0A1H2H7F0_9ACTN</name>
<protein>
    <submittedName>
        <fullName evidence="6">Regulatory protein, tetR family</fullName>
    </submittedName>
</protein>
<dbReference type="AlphaFoldDB" id="A0A1H2H7F0"/>
<dbReference type="InterPro" id="IPR001647">
    <property type="entry name" value="HTH_TetR"/>
</dbReference>
<organism evidence="6 7">
    <name type="scientific">Jiangella alkaliphila</name>
    <dbReference type="NCBI Taxonomy" id="419479"/>
    <lineage>
        <taxon>Bacteria</taxon>
        <taxon>Bacillati</taxon>
        <taxon>Actinomycetota</taxon>
        <taxon>Actinomycetes</taxon>
        <taxon>Jiangellales</taxon>
        <taxon>Jiangellaceae</taxon>
        <taxon>Jiangella</taxon>
    </lineage>
</organism>
<evidence type="ECO:0000259" key="5">
    <source>
        <dbReference type="PROSITE" id="PS50977"/>
    </source>
</evidence>
<dbReference type="STRING" id="419479.SAMN04488563_0880"/>
<dbReference type="GO" id="GO:0000976">
    <property type="term" value="F:transcription cis-regulatory region binding"/>
    <property type="evidence" value="ECO:0007669"/>
    <property type="project" value="TreeGrafter"/>
</dbReference>
<dbReference type="SUPFAM" id="SSF48498">
    <property type="entry name" value="Tetracyclin repressor-like, C-terminal domain"/>
    <property type="match status" value="1"/>
</dbReference>
<dbReference type="EMBL" id="LT629791">
    <property type="protein sequence ID" value="SDU27732.1"/>
    <property type="molecule type" value="Genomic_DNA"/>
</dbReference>
<dbReference type="InterPro" id="IPR025996">
    <property type="entry name" value="MT1864/Rv1816-like_C"/>
</dbReference>
<dbReference type="InterPro" id="IPR009057">
    <property type="entry name" value="Homeodomain-like_sf"/>
</dbReference>
<dbReference type="PANTHER" id="PTHR30055">
    <property type="entry name" value="HTH-TYPE TRANSCRIPTIONAL REGULATOR RUTR"/>
    <property type="match status" value="1"/>
</dbReference>
<keyword evidence="2 4" id="KW-0238">DNA-binding</keyword>
<dbReference type="Pfam" id="PF00440">
    <property type="entry name" value="TetR_N"/>
    <property type="match status" value="1"/>
</dbReference>
<keyword evidence="7" id="KW-1185">Reference proteome</keyword>
<evidence type="ECO:0000313" key="7">
    <source>
        <dbReference type="Proteomes" id="UP000182977"/>
    </source>
</evidence>
<evidence type="ECO:0000313" key="6">
    <source>
        <dbReference type="EMBL" id="SDU27732.1"/>
    </source>
</evidence>
<evidence type="ECO:0000256" key="3">
    <source>
        <dbReference type="ARBA" id="ARBA00023163"/>
    </source>
</evidence>
<dbReference type="InterPro" id="IPR036271">
    <property type="entry name" value="Tet_transcr_reg_TetR-rel_C_sf"/>
</dbReference>
<feature type="DNA-binding region" description="H-T-H motif" evidence="4">
    <location>
        <begin position="36"/>
        <end position="55"/>
    </location>
</feature>
<dbReference type="PANTHER" id="PTHR30055:SF243">
    <property type="entry name" value="HTH-TYPE TRANSCRIPTIONAL REGULATOR RV1816"/>
    <property type="match status" value="1"/>
</dbReference>
<dbReference type="Pfam" id="PF13305">
    <property type="entry name" value="TetR_C_33"/>
    <property type="match status" value="1"/>
</dbReference>
<evidence type="ECO:0000256" key="1">
    <source>
        <dbReference type="ARBA" id="ARBA00023015"/>
    </source>
</evidence>
<evidence type="ECO:0000256" key="2">
    <source>
        <dbReference type="ARBA" id="ARBA00023125"/>
    </source>
</evidence>
<dbReference type="InterPro" id="IPR050109">
    <property type="entry name" value="HTH-type_TetR-like_transc_reg"/>
</dbReference>
<keyword evidence="1" id="KW-0805">Transcription regulation</keyword>